<dbReference type="GO" id="GO:0003824">
    <property type="term" value="F:catalytic activity"/>
    <property type="evidence" value="ECO:0007669"/>
    <property type="project" value="InterPro"/>
</dbReference>
<protein>
    <submittedName>
        <fullName evidence="3">Enoyl-CoA hydratase/isomerase family protein</fullName>
    </submittedName>
</protein>
<comment type="similarity">
    <text evidence="1 2">Belongs to the enoyl-CoA hydratase/isomerase family.</text>
</comment>
<dbReference type="PROSITE" id="PS00166">
    <property type="entry name" value="ENOYL_COA_HYDRATASE"/>
    <property type="match status" value="1"/>
</dbReference>
<dbReference type="InterPro" id="IPR018376">
    <property type="entry name" value="Enoyl-CoA_hyd/isom_CS"/>
</dbReference>
<keyword evidence="4" id="KW-1185">Reference proteome</keyword>
<dbReference type="Proteomes" id="UP001139450">
    <property type="component" value="Unassembled WGS sequence"/>
</dbReference>
<dbReference type="RefSeq" id="WP_245128949.1">
    <property type="nucleotide sequence ID" value="NZ_JALJEJ010000002.1"/>
</dbReference>
<dbReference type="Gene3D" id="3.90.226.10">
    <property type="entry name" value="2-enoyl-CoA Hydratase, Chain A, domain 1"/>
    <property type="match status" value="1"/>
</dbReference>
<dbReference type="InterPro" id="IPR001753">
    <property type="entry name" value="Enoyl-CoA_hydra/iso"/>
</dbReference>
<dbReference type="PANTHER" id="PTHR11941">
    <property type="entry name" value="ENOYL-COA HYDRATASE-RELATED"/>
    <property type="match status" value="1"/>
</dbReference>
<dbReference type="AlphaFoldDB" id="A0A9X2B858"/>
<dbReference type="GO" id="GO:0006635">
    <property type="term" value="P:fatty acid beta-oxidation"/>
    <property type="evidence" value="ECO:0007669"/>
    <property type="project" value="TreeGrafter"/>
</dbReference>
<name>A0A9X2B858_9SPHI</name>
<dbReference type="SUPFAM" id="SSF52096">
    <property type="entry name" value="ClpP/crotonase"/>
    <property type="match status" value="1"/>
</dbReference>
<proteinExistence type="inferred from homology"/>
<reference evidence="3" key="1">
    <citation type="submission" date="2022-04" db="EMBL/GenBank/DDBJ databases">
        <title>Mucilaginibacter sp. RS28 isolated from freshwater.</title>
        <authorList>
            <person name="Ko S.-R."/>
        </authorList>
    </citation>
    <scope>NUCLEOTIDE SEQUENCE</scope>
    <source>
        <strain evidence="3">RS28</strain>
    </source>
</reference>
<dbReference type="PANTHER" id="PTHR11941:SF45">
    <property type="entry name" value="ENOYL-COA DELTA ISOMERASE 1, MITOCHONDRIAL"/>
    <property type="match status" value="1"/>
</dbReference>
<evidence type="ECO:0000313" key="3">
    <source>
        <dbReference type="EMBL" id="MCJ8209116.1"/>
    </source>
</evidence>
<evidence type="ECO:0000256" key="2">
    <source>
        <dbReference type="RuleBase" id="RU003707"/>
    </source>
</evidence>
<gene>
    <name evidence="3" type="ORF">MUY27_05310</name>
</gene>
<organism evidence="3 4">
    <name type="scientific">Mucilaginibacter straminoryzae</name>
    <dbReference type="NCBI Taxonomy" id="2932774"/>
    <lineage>
        <taxon>Bacteria</taxon>
        <taxon>Pseudomonadati</taxon>
        <taxon>Bacteroidota</taxon>
        <taxon>Sphingobacteriia</taxon>
        <taxon>Sphingobacteriales</taxon>
        <taxon>Sphingobacteriaceae</taxon>
        <taxon>Mucilaginibacter</taxon>
    </lineage>
</organism>
<sequence>MKTIQLEIQNNLAVITLNRGRSNPINLEMVEELSGAIESLNNNDDALGLIISGKEGFFSAGVDLIEAYNYNEQQSRLFWESFLQLQYTFCAFKKPAIAAISGHSPAGGCILALCCDYRIMAKGNFMIGLNEVPVGIIVPDAVFHLYSFWLGRHKAYQYLLEGRLLSVEEALQNNLIDEAVEPENLLSAAQLQARKYMSYPNAVWQQSKLNFRKELIAKLQHQQADVLEEMLQQWWSPDTRKALQKVIESFKPQNIKKQQ</sequence>
<evidence type="ECO:0000256" key="1">
    <source>
        <dbReference type="ARBA" id="ARBA00005254"/>
    </source>
</evidence>
<accession>A0A9X2B858</accession>
<comment type="caution">
    <text evidence="3">The sequence shown here is derived from an EMBL/GenBank/DDBJ whole genome shotgun (WGS) entry which is preliminary data.</text>
</comment>
<dbReference type="Pfam" id="PF00378">
    <property type="entry name" value="ECH_1"/>
    <property type="match status" value="1"/>
</dbReference>
<evidence type="ECO:0000313" key="4">
    <source>
        <dbReference type="Proteomes" id="UP001139450"/>
    </source>
</evidence>
<dbReference type="EMBL" id="JALJEJ010000002">
    <property type="protein sequence ID" value="MCJ8209116.1"/>
    <property type="molecule type" value="Genomic_DNA"/>
</dbReference>
<dbReference type="InterPro" id="IPR029045">
    <property type="entry name" value="ClpP/crotonase-like_dom_sf"/>
</dbReference>
<dbReference type="CDD" id="cd06558">
    <property type="entry name" value="crotonase-like"/>
    <property type="match status" value="1"/>
</dbReference>